<evidence type="ECO:0000256" key="1">
    <source>
        <dbReference type="SAM" id="MobiDB-lite"/>
    </source>
</evidence>
<feature type="compositionally biased region" description="Acidic residues" evidence="1">
    <location>
        <begin position="498"/>
        <end position="510"/>
    </location>
</feature>
<dbReference type="Proteomes" id="UP001152797">
    <property type="component" value="Unassembled WGS sequence"/>
</dbReference>
<evidence type="ECO:0000313" key="4">
    <source>
        <dbReference type="Proteomes" id="UP001152797"/>
    </source>
</evidence>
<comment type="caution">
    <text evidence="2">The sequence shown here is derived from an EMBL/GenBank/DDBJ whole genome shotgun (WGS) entry which is preliminary data.</text>
</comment>
<protein>
    <submittedName>
        <fullName evidence="2">Uncharacterized protein</fullName>
    </submittedName>
</protein>
<evidence type="ECO:0000313" key="2">
    <source>
        <dbReference type="EMBL" id="CAI3974641.1"/>
    </source>
</evidence>
<sequence length="510" mass="57494">MAKKIHKYAALASKDGFYLDVVDAQLFAIVAGQKVAFVRDGPHEVLECTTVKNLWGGVWPQGGTLGVAEELDQKSWCLISCNASFDPQGQMNHWCPGFFKEAVPDHFFDLTQMEQSKAMQQVVAHRKALRHLEAQRPDDPDPALLESKIFGIEEEKTRIENWIQFNRRCSAAGIAPLDVPADGDCMAWAIRCLLLGHNGQEWEYESRKAKSEKKKVRTFFKDAWIAKMEDPLWQELFATFHTDYAEAQPEEEEEVKTPPKKAPKNGTKRKSPPEDTGEDGAMVTPPRVECKRVRKAGEGKAAPVAVNQFPASPQLQLPGPSKNKKKVEKLLEPERPDVEEEFANAMLDLNALPPENMDESMLDERQGGQTDHRAHHERKYRSRPKSENEVKMEKLQWLLAQQGLTYLPWLTEHRRANKVKNAGCCPDGKWSSFKQYLLCQSQSNTSKKPEKTCGVCARLLQGANLTLEKITHMLDDEAAITNFLDAQRQPAQSPAEAGVEEEQEPGVDAR</sequence>
<dbReference type="EMBL" id="CAMXCT030000147">
    <property type="protein sequence ID" value="CAL4761953.1"/>
    <property type="molecule type" value="Genomic_DNA"/>
</dbReference>
<feature type="region of interest" description="Disordered" evidence="1">
    <location>
        <begin position="486"/>
        <end position="510"/>
    </location>
</feature>
<evidence type="ECO:0000313" key="3">
    <source>
        <dbReference type="EMBL" id="CAL1128016.1"/>
    </source>
</evidence>
<gene>
    <name evidence="2" type="ORF">C1SCF055_LOCUS3028</name>
</gene>
<keyword evidence="4" id="KW-1185">Reference proteome</keyword>
<feature type="compositionally biased region" description="Basic and acidic residues" evidence="1">
    <location>
        <begin position="362"/>
        <end position="374"/>
    </location>
</feature>
<feature type="compositionally biased region" description="Basic residues" evidence="1">
    <location>
        <begin position="258"/>
        <end position="270"/>
    </location>
</feature>
<feature type="region of interest" description="Disordered" evidence="1">
    <location>
        <begin position="304"/>
        <end position="327"/>
    </location>
</feature>
<dbReference type="EMBL" id="CAMXCT020000147">
    <property type="protein sequence ID" value="CAL1128016.1"/>
    <property type="molecule type" value="Genomic_DNA"/>
</dbReference>
<name>A0A9P1BJP9_9DINO</name>
<organism evidence="2">
    <name type="scientific">Cladocopium goreaui</name>
    <dbReference type="NCBI Taxonomy" id="2562237"/>
    <lineage>
        <taxon>Eukaryota</taxon>
        <taxon>Sar</taxon>
        <taxon>Alveolata</taxon>
        <taxon>Dinophyceae</taxon>
        <taxon>Suessiales</taxon>
        <taxon>Symbiodiniaceae</taxon>
        <taxon>Cladocopium</taxon>
    </lineage>
</organism>
<dbReference type="AlphaFoldDB" id="A0A9P1BJP9"/>
<feature type="region of interest" description="Disordered" evidence="1">
    <location>
        <begin position="357"/>
        <end position="387"/>
    </location>
</feature>
<reference evidence="2" key="1">
    <citation type="submission" date="2022-10" db="EMBL/GenBank/DDBJ databases">
        <authorList>
            <person name="Chen Y."/>
            <person name="Dougan E. K."/>
            <person name="Chan C."/>
            <person name="Rhodes N."/>
            <person name="Thang M."/>
        </authorList>
    </citation>
    <scope>NUCLEOTIDE SEQUENCE</scope>
</reference>
<accession>A0A9P1BJP9</accession>
<proteinExistence type="predicted"/>
<feature type="region of interest" description="Disordered" evidence="1">
    <location>
        <begin position="247"/>
        <end position="287"/>
    </location>
</feature>
<reference evidence="3" key="2">
    <citation type="submission" date="2024-04" db="EMBL/GenBank/DDBJ databases">
        <authorList>
            <person name="Chen Y."/>
            <person name="Shah S."/>
            <person name="Dougan E. K."/>
            <person name="Thang M."/>
            <person name="Chan C."/>
        </authorList>
    </citation>
    <scope>NUCLEOTIDE SEQUENCE [LARGE SCALE GENOMIC DNA]</scope>
</reference>
<dbReference type="EMBL" id="CAMXCT010000147">
    <property type="protein sequence ID" value="CAI3974641.1"/>
    <property type="molecule type" value="Genomic_DNA"/>
</dbReference>